<dbReference type="SUPFAM" id="SSF52540">
    <property type="entry name" value="P-loop containing nucleoside triphosphate hydrolases"/>
    <property type="match status" value="1"/>
</dbReference>
<dbReference type="Proteomes" id="UP000045978">
    <property type="component" value="Unassembled WGS sequence"/>
</dbReference>
<dbReference type="InterPro" id="IPR019734">
    <property type="entry name" value="TPR_rpt"/>
</dbReference>
<proteinExistence type="predicted"/>
<dbReference type="InterPro" id="IPR026634">
    <property type="entry name" value="TPST-like"/>
</dbReference>
<dbReference type="SMART" id="SM00028">
    <property type="entry name" value="TPR"/>
    <property type="match status" value="4"/>
</dbReference>
<dbReference type="AlphaFoldDB" id="A0A0K2ZC82"/>
<dbReference type="Gene3D" id="1.25.40.10">
    <property type="entry name" value="Tetratricopeptide repeat domain"/>
    <property type="match status" value="2"/>
</dbReference>
<protein>
    <submittedName>
        <fullName evidence="3">Sulfotransferase</fullName>
    </submittedName>
</protein>
<dbReference type="RefSeq" id="WP_053836872.1">
    <property type="nucleotide sequence ID" value="NZ_CP076251.1"/>
</dbReference>
<gene>
    <name evidence="3" type="ORF">XTPLMG730_0232</name>
</gene>
<keyword evidence="1 3" id="KW-0808">Transferase</keyword>
<evidence type="ECO:0000313" key="4">
    <source>
        <dbReference type="Proteomes" id="UP000045978"/>
    </source>
</evidence>
<feature type="repeat" description="TPR" evidence="2">
    <location>
        <begin position="106"/>
        <end position="139"/>
    </location>
</feature>
<evidence type="ECO:0000256" key="2">
    <source>
        <dbReference type="PROSITE-ProRule" id="PRU00339"/>
    </source>
</evidence>
<sequence>MTEQVQLYNQAIAALNQRDWSQAQRLAQQLLRSLPQHAGVHFVAGVAALELKQMQPAAAHLYQATTLNPQRADYATQLAKVLAMGRFMQEAHRFADQAMALRPSDAHTLDTLGVVYTQVNEHVAALDAFTRAVQLAPQQASFRYNLGTSLLFSGRAQEAEQEYRACLALEPRYWKVYLSLSQLRKWSAQENNLASLEQALASAGDAPEAVLYLNLALAKEHEDLGDYHAAFRGYVQGKAVQKRARGYTSDRDAALFEALQQAFRADAAPTSGFDSQEPIFVIGMPRSGTTLVDRILSSHPQVHSAGELQNFPALLKRMVRTPSSAILDVATLTRLQGLDWRELGRAYVESTRPGTASKPRFVDKLPHNFLYVGHIARALPSARIVCLRREPMDTCLGNFRQLFALSSPYYDYSFDLMDVGRYYLMFERLLAHWRGLFPQRLLEIDYEDLVLEQEPTTRRLLEFCGLPWDEACLRFEHNQAPVATASVVQVRTSMTRAYMGRWQRYGEDLAELKRLLQAHSFAMRERDRR</sequence>
<evidence type="ECO:0000313" key="3">
    <source>
        <dbReference type="EMBL" id="CTP82821.1"/>
    </source>
</evidence>
<keyword evidence="2" id="KW-0802">TPR repeat</keyword>
<name>A0A0K2ZC82_9XANT</name>
<reference evidence="3 4" key="1">
    <citation type="submission" date="2015-07" db="EMBL/GenBank/DDBJ databases">
        <authorList>
            <person name="Noorani M."/>
        </authorList>
    </citation>
    <scope>NUCLEOTIDE SEQUENCE [LARGE SCALE GENOMIC DNA]</scope>
    <source>
        <strain evidence="3">LMG730</strain>
    </source>
</reference>
<dbReference type="Pfam" id="PF13432">
    <property type="entry name" value="TPR_16"/>
    <property type="match status" value="2"/>
</dbReference>
<dbReference type="GO" id="GO:0008476">
    <property type="term" value="F:protein-tyrosine sulfotransferase activity"/>
    <property type="evidence" value="ECO:0007669"/>
    <property type="project" value="InterPro"/>
</dbReference>
<dbReference type="EMBL" id="CXOJ01000003">
    <property type="protein sequence ID" value="CTP82821.1"/>
    <property type="molecule type" value="Genomic_DNA"/>
</dbReference>
<dbReference type="PANTHER" id="PTHR12788:SF10">
    <property type="entry name" value="PROTEIN-TYROSINE SULFOTRANSFERASE"/>
    <property type="match status" value="1"/>
</dbReference>
<accession>A0A0K2ZC82</accession>
<dbReference type="Gene3D" id="3.40.50.300">
    <property type="entry name" value="P-loop containing nucleotide triphosphate hydrolases"/>
    <property type="match status" value="1"/>
</dbReference>
<organism evidence="3 4">
    <name type="scientific">Xanthomonas graminis pv. phlei</name>
    <dbReference type="NCBI Taxonomy" id="487906"/>
    <lineage>
        <taxon>Bacteria</taxon>
        <taxon>Pseudomonadati</taxon>
        <taxon>Pseudomonadota</taxon>
        <taxon>Gammaproteobacteria</taxon>
        <taxon>Lysobacterales</taxon>
        <taxon>Lysobacteraceae</taxon>
        <taxon>Xanthomonas</taxon>
        <taxon>Xanthomonas translucens group</taxon>
        <taxon>Xanthomonas graminis</taxon>
    </lineage>
</organism>
<feature type="repeat" description="TPR" evidence="2">
    <location>
        <begin position="140"/>
        <end position="173"/>
    </location>
</feature>
<dbReference type="SUPFAM" id="SSF48452">
    <property type="entry name" value="TPR-like"/>
    <property type="match status" value="1"/>
</dbReference>
<dbReference type="InterPro" id="IPR011990">
    <property type="entry name" value="TPR-like_helical_dom_sf"/>
</dbReference>
<dbReference type="Pfam" id="PF13469">
    <property type="entry name" value="Sulfotransfer_3"/>
    <property type="match status" value="1"/>
</dbReference>
<dbReference type="InterPro" id="IPR027417">
    <property type="entry name" value="P-loop_NTPase"/>
</dbReference>
<evidence type="ECO:0000256" key="1">
    <source>
        <dbReference type="ARBA" id="ARBA00022679"/>
    </source>
</evidence>
<dbReference type="PROSITE" id="PS50005">
    <property type="entry name" value="TPR"/>
    <property type="match status" value="2"/>
</dbReference>
<dbReference type="PANTHER" id="PTHR12788">
    <property type="entry name" value="PROTEIN-TYROSINE SULFOTRANSFERASE 2"/>
    <property type="match status" value="1"/>
</dbReference>